<dbReference type="GO" id="GO:0016787">
    <property type="term" value="F:hydrolase activity"/>
    <property type="evidence" value="ECO:0007669"/>
    <property type="project" value="UniProtKB-UniRule"/>
</dbReference>
<feature type="short sequence motif" description="GXSXG" evidence="4">
    <location>
        <begin position="136"/>
        <end position="140"/>
    </location>
</feature>
<evidence type="ECO:0000259" key="6">
    <source>
        <dbReference type="PROSITE" id="PS51635"/>
    </source>
</evidence>
<dbReference type="PROSITE" id="PS51635">
    <property type="entry name" value="PNPLA"/>
    <property type="match status" value="1"/>
</dbReference>
<evidence type="ECO:0000313" key="8">
    <source>
        <dbReference type="Proteomes" id="UP000567795"/>
    </source>
</evidence>
<feature type="region of interest" description="Disordered" evidence="5">
    <location>
        <begin position="1"/>
        <end position="40"/>
    </location>
</feature>
<dbReference type="InterPro" id="IPR050301">
    <property type="entry name" value="NTE"/>
</dbReference>
<keyword evidence="8" id="KW-1185">Reference proteome</keyword>
<evidence type="ECO:0000256" key="3">
    <source>
        <dbReference type="ARBA" id="ARBA00023098"/>
    </source>
</evidence>
<evidence type="ECO:0000256" key="4">
    <source>
        <dbReference type="PROSITE-ProRule" id="PRU01161"/>
    </source>
</evidence>
<dbReference type="PANTHER" id="PTHR14226">
    <property type="entry name" value="NEUROPATHY TARGET ESTERASE/SWISS CHEESE D.MELANOGASTER"/>
    <property type="match status" value="1"/>
</dbReference>
<dbReference type="InterPro" id="IPR002641">
    <property type="entry name" value="PNPLA_dom"/>
</dbReference>
<feature type="region of interest" description="Disordered" evidence="5">
    <location>
        <begin position="53"/>
        <end position="95"/>
    </location>
</feature>
<dbReference type="PANTHER" id="PTHR14226:SF57">
    <property type="entry name" value="BLR7027 PROTEIN"/>
    <property type="match status" value="1"/>
</dbReference>
<proteinExistence type="predicted"/>
<feature type="active site" description="Proton acceptor" evidence="4">
    <location>
        <position position="299"/>
    </location>
</feature>
<dbReference type="SUPFAM" id="SSF52151">
    <property type="entry name" value="FabD/lysophospholipase-like"/>
    <property type="match status" value="1"/>
</dbReference>
<feature type="domain" description="PNPLA" evidence="6">
    <location>
        <begin position="100"/>
        <end position="312"/>
    </location>
</feature>
<sequence>MDAVDAVEPVEAVEDAERGGAALPADGAGREEGAAESAGAVPDSVALTATATAEAAHERVPRRGAVRAVTPSGATATSRLLTPPPGGRVGGPASGPRRGLVLGGGGMLGAAWTIAALCALEEATGWNPGTAELIVGTSAGAVVGTLLATGASPAQLLDHQRGVPVSTGPLDGIRLDYDTVAGGALPPRPRPGIGSPAMLRETFRHPRTYPFPAVVSAFLPQGRGSIGPIGLLMETLLSGEYWPRHPGLRLVALDYETGLRVAFGDPQAPPASAAEAVMASCAIPGWFAPVEIGESRFMDGGSWSSTNADLLVGQGLDEVFVLAPGASKRMDRPRTVLGHLERRFRRTVTRQMLREAKVLRATGTRVRMLGPGPEDLEAMGGNMMDHTRRLTVLETALRTSREALAPLRLAPGPAGPAAADVSSAAGAR</sequence>
<keyword evidence="1 4" id="KW-0378">Hydrolase</keyword>
<dbReference type="InterPro" id="IPR016035">
    <property type="entry name" value="Acyl_Trfase/lysoPLipase"/>
</dbReference>
<evidence type="ECO:0000313" key="7">
    <source>
        <dbReference type="EMBL" id="NYI06188.1"/>
    </source>
</evidence>
<keyword evidence="3 4" id="KW-0443">Lipid metabolism</keyword>
<dbReference type="Proteomes" id="UP000567795">
    <property type="component" value="Unassembled WGS sequence"/>
</dbReference>
<keyword evidence="2 4" id="KW-0442">Lipid degradation</keyword>
<evidence type="ECO:0000256" key="1">
    <source>
        <dbReference type="ARBA" id="ARBA00022801"/>
    </source>
</evidence>
<evidence type="ECO:0000256" key="2">
    <source>
        <dbReference type="ARBA" id="ARBA00022963"/>
    </source>
</evidence>
<dbReference type="Gene3D" id="3.40.1090.10">
    <property type="entry name" value="Cytosolic phospholipase A2 catalytic domain"/>
    <property type="match status" value="2"/>
</dbReference>
<feature type="active site" description="Nucleophile" evidence="4">
    <location>
        <position position="138"/>
    </location>
</feature>
<name>A0A853A6L4_9ACTN</name>
<dbReference type="GO" id="GO:0016042">
    <property type="term" value="P:lipid catabolic process"/>
    <property type="evidence" value="ECO:0007669"/>
    <property type="project" value="UniProtKB-UniRule"/>
</dbReference>
<dbReference type="Pfam" id="PF01734">
    <property type="entry name" value="Patatin"/>
    <property type="match status" value="1"/>
</dbReference>
<feature type="compositionally biased region" description="Low complexity" evidence="5">
    <location>
        <begin position="1"/>
        <end position="10"/>
    </location>
</feature>
<gene>
    <name evidence="7" type="ORF">FHU37_003131</name>
</gene>
<dbReference type="AlphaFoldDB" id="A0A853A6L4"/>
<organism evidence="7 8">
    <name type="scientific">Allostreptomyces psammosilenae</name>
    <dbReference type="NCBI Taxonomy" id="1892865"/>
    <lineage>
        <taxon>Bacteria</taxon>
        <taxon>Bacillati</taxon>
        <taxon>Actinomycetota</taxon>
        <taxon>Actinomycetes</taxon>
        <taxon>Kitasatosporales</taxon>
        <taxon>Streptomycetaceae</taxon>
        <taxon>Allostreptomyces</taxon>
    </lineage>
</organism>
<feature type="region of interest" description="Disordered" evidence="5">
    <location>
        <begin position="408"/>
        <end position="428"/>
    </location>
</feature>
<accession>A0A853A6L4</accession>
<protein>
    <submittedName>
        <fullName evidence="7">NTE family protein</fullName>
    </submittedName>
</protein>
<evidence type="ECO:0000256" key="5">
    <source>
        <dbReference type="SAM" id="MobiDB-lite"/>
    </source>
</evidence>
<reference evidence="7 8" key="1">
    <citation type="submission" date="2020-07" db="EMBL/GenBank/DDBJ databases">
        <title>Sequencing the genomes of 1000 actinobacteria strains.</title>
        <authorList>
            <person name="Klenk H.-P."/>
        </authorList>
    </citation>
    <scope>NUCLEOTIDE SEQUENCE [LARGE SCALE GENOMIC DNA]</scope>
    <source>
        <strain evidence="7 8">DSM 42178</strain>
    </source>
</reference>
<dbReference type="RefSeq" id="WP_179814809.1">
    <property type="nucleotide sequence ID" value="NZ_JACBZD010000001.1"/>
</dbReference>
<feature type="short sequence motif" description="DGA/G" evidence="4">
    <location>
        <begin position="299"/>
        <end position="301"/>
    </location>
</feature>
<comment type="caution">
    <text evidence="7">The sequence shown here is derived from an EMBL/GenBank/DDBJ whole genome shotgun (WGS) entry which is preliminary data.</text>
</comment>
<dbReference type="EMBL" id="JACBZD010000001">
    <property type="protein sequence ID" value="NYI06188.1"/>
    <property type="molecule type" value="Genomic_DNA"/>
</dbReference>
<feature type="short sequence motif" description="GXGXXG" evidence="4">
    <location>
        <begin position="104"/>
        <end position="109"/>
    </location>
</feature>